<keyword evidence="4 10" id="KW-0963">Cytoplasm</keyword>
<dbReference type="GO" id="GO:0000105">
    <property type="term" value="P:L-histidine biosynthetic process"/>
    <property type="evidence" value="ECO:0007669"/>
    <property type="project" value="UniProtKB-UniRule"/>
</dbReference>
<evidence type="ECO:0000256" key="6">
    <source>
        <dbReference type="ARBA" id="ARBA00022741"/>
    </source>
</evidence>
<dbReference type="EMBL" id="MRZU01000003">
    <property type="protein sequence ID" value="OUJ18705.1"/>
    <property type="molecule type" value="Genomic_DNA"/>
</dbReference>
<dbReference type="OrthoDB" id="39686at2157"/>
<dbReference type="CDD" id="cd11534">
    <property type="entry name" value="NTP-PPase_HisIE_like"/>
    <property type="match status" value="1"/>
</dbReference>
<comment type="catalytic activity">
    <reaction evidence="1 10">
        <text>1-(5-phospho-beta-D-ribosyl)-ATP + H2O = 1-(5-phospho-beta-D-ribosyl)-5'-AMP + diphosphate + H(+)</text>
        <dbReference type="Rhea" id="RHEA:22828"/>
        <dbReference type="ChEBI" id="CHEBI:15377"/>
        <dbReference type="ChEBI" id="CHEBI:15378"/>
        <dbReference type="ChEBI" id="CHEBI:33019"/>
        <dbReference type="ChEBI" id="CHEBI:59457"/>
        <dbReference type="ChEBI" id="CHEBI:73183"/>
        <dbReference type="EC" id="3.6.1.31"/>
    </reaction>
</comment>
<evidence type="ECO:0000256" key="4">
    <source>
        <dbReference type="ARBA" id="ARBA00022490"/>
    </source>
</evidence>
<keyword evidence="9 10" id="KW-0368">Histidine biosynthesis</keyword>
<keyword evidence="8 10" id="KW-0067">ATP-binding</keyword>
<reference evidence="11 12" key="1">
    <citation type="submission" date="2016-12" db="EMBL/GenBank/DDBJ databases">
        <title>Discovery of methanogenic haloarchaea.</title>
        <authorList>
            <person name="Sorokin D.Y."/>
            <person name="Makarova K.S."/>
            <person name="Abbas B."/>
            <person name="Ferrer M."/>
            <person name="Golyshin P.N."/>
        </authorList>
    </citation>
    <scope>NUCLEOTIDE SEQUENCE [LARGE SCALE GENOMIC DNA]</scope>
    <source>
        <strain evidence="11">AMET1</strain>
    </source>
</reference>
<dbReference type="NCBIfam" id="TIGR03188">
    <property type="entry name" value="histidine_hisI"/>
    <property type="match status" value="1"/>
</dbReference>
<evidence type="ECO:0000256" key="8">
    <source>
        <dbReference type="ARBA" id="ARBA00022840"/>
    </source>
</evidence>
<dbReference type="GO" id="GO:0004636">
    <property type="term" value="F:phosphoribosyl-ATP diphosphatase activity"/>
    <property type="evidence" value="ECO:0007669"/>
    <property type="project" value="UniProtKB-UniRule"/>
</dbReference>
<accession>A0A1Y3GGZ4</accession>
<dbReference type="Gene3D" id="1.10.287.1080">
    <property type="entry name" value="MazG-like"/>
    <property type="match status" value="1"/>
</dbReference>
<dbReference type="AlphaFoldDB" id="A0A1Y3GGZ4"/>
<dbReference type="UniPathway" id="UPA00031">
    <property type="reaction ID" value="UER00007"/>
</dbReference>
<dbReference type="InterPro" id="IPR008179">
    <property type="entry name" value="HisE"/>
</dbReference>
<name>A0A1Y3GGZ4_9EURY</name>
<evidence type="ECO:0000256" key="2">
    <source>
        <dbReference type="ARBA" id="ARBA00004496"/>
    </source>
</evidence>
<dbReference type="Proteomes" id="UP000195137">
    <property type="component" value="Unassembled WGS sequence"/>
</dbReference>
<evidence type="ECO:0000256" key="3">
    <source>
        <dbReference type="ARBA" id="ARBA00005204"/>
    </source>
</evidence>
<evidence type="ECO:0000313" key="11">
    <source>
        <dbReference type="EMBL" id="OUJ18705.1"/>
    </source>
</evidence>
<keyword evidence="7 10" id="KW-0378">Hydrolase</keyword>
<evidence type="ECO:0000313" key="12">
    <source>
        <dbReference type="Proteomes" id="UP000195137"/>
    </source>
</evidence>
<dbReference type="Pfam" id="PF01503">
    <property type="entry name" value="PRA-PH"/>
    <property type="match status" value="1"/>
</dbReference>
<gene>
    <name evidence="10" type="primary">hisE</name>
    <name evidence="11" type="ORF">AMET1_0354</name>
</gene>
<evidence type="ECO:0000256" key="7">
    <source>
        <dbReference type="ARBA" id="ARBA00022801"/>
    </source>
</evidence>
<organism evidence="11 12">
    <name type="scientific">Methanonatronarchaeum thermophilum</name>
    <dbReference type="NCBI Taxonomy" id="1927129"/>
    <lineage>
        <taxon>Archaea</taxon>
        <taxon>Methanobacteriati</taxon>
        <taxon>Methanobacteriota</taxon>
        <taxon>Methanonatronarchaeia</taxon>
        <taxon>Methanonatronarchaeales</taxon>
        <taxon>Methanonatronarchaeaceae</taxon>
        <taxon>Methanonatronarchaeum</taxon>
    </lineage>
</organism>
<dbReference type="PANTHER" id="PTHR42945">
    <property type="entry name" value="HISTIDINE BIOSYNTHESIS BIFUNCTIONAL PROTEIN"/>
    <property type="match status" value="1"/>
</dbReference>
<dbReference type="HAMAP" id="MF_01020">
    <property type="entry name" value="HisE"/>
    <property type="match status" value="1"/>
</dbReference>
<keyword evidence="12" id="KW-1185">Reference proteome</keyword>
<comment type="pathway">
    <text evidence="3 10">Amino-acid biosynthesis; L-histidine biosynthesis; L-histidine from 5-phospho-alpha-D-ribose 1-diphosphate: step 2/9.</text>
</comment>
<evidence type="ECO:0000256" key="1">
    <source>
        <dbReference type="ARBA" id="ARBA00001460"/>
    </source>
</evidence>
<proteinExistence type="inferred from homology"/>
<keyword evidence="5 10" id="KW-0028">Amino-acid biosynthesis</keyword>
<dbReference type="EC" id="3.6.1.31" evidence="10"/>
<dbReference type="GO" id="GO:0005737">
    <property type="term" value="C:cytoplasm"/>
    <property type="evidence" value="ECO:0007669"/>
    <property type="project" value="UniProtKB-SubCell"/>
</dbReference>
<evidence type="ECO:0000256" key="9">
    <source>
        <dbReference type="ARBA" id="ARBA00023102"/>
    </source>
</evidence>
<dbReference type="SUPFAM" id="SSF101386">
    <property type="entry name" value="all-alpha NTP pyrophosphatases"/>
    <property type="match status" value="1"/>
</dbReference>
<dbReference type="InterPro" id="IPR021130">
    <property type="entry name" value="PRib-ATP_PPHydrolase-like"/>
</dbReference>
<protein>
    <recommendedName>
        <fullName evidence="10">Phosphoribosyl-ATP pyrophosphatase</fullName>
        <shortName evidence="10">PRA-PH</shortName>
        <ecNumber evidence="10">3.6.1.31</ecNumber>
    </recommendedName>
</protein>
<comment type="subcellular location">
    <subcellularLocation>
        <location evidence="2 10">Cytoplasm</location>
    </subcellularLocation>
</comment>
<dbReference type="RefSeq" id="WP_086636773.1">
    <property type="nucleotide sequence ID" value="NZ_MRZU01000003.1"/>
</dbReference>
<evidence type="ECO:0000256" key="10">
    <source>
        <dbReference type="HAMAP-Rule" id="MF_01020"/>
    </source>
</evidence>
<comment type="caution">
    <text evidence="11">The sequence shown here is derived from an EMBL/GenBank/DDBJ whole genome shotgun (WGS) entry which is preliminary data.</text>
</comment>
<evidence type="ECO:0000256" key="5">
    <source>
        <dbReference type="ARBA" id="ARBA00022605"/>
    </source>
</evidence>
<dbReference type="GO" id="GO:0005524">
    <property type="term" value="F:ATP binding"/>
    <property type="evidence" value="ECO:0007669"/>
    <property type="project" value="UniProtKB-KW"/>
</dbReference>
<dbReference type="PANTHER" id="PTHR42945:SF9">
    <property type="entry name" value="HISTIDINE BIOSYNTHESIS BIFUNCTIONAL PROTEIN HISIE"/>
    <property type="match status" value="1"/>
</dbReference>
<comment type="similarity">
    <text evidence="10">Belongs to the PRA-PH family.</text>
</comment>
<keyword evidence="6 10" id="KW-0547">Nucleotide-binding</keyword>
<sequence>MNLEIIEEIRDVIENRKENPKKDSYVNQLLKNEDKILEKIGEESTELIISTKNLNQENKKQEFIHEAADLLFHTILLCQSQNIDFNEVLKELQKRRK</sequence>